<gene>
    <name evidence="2" type="ORF">EVOR1521_LOCUS15919</name>
</gene>
<proteinExistence type="predicted"/>
<keyword evidence="1" id="KW-0472">Membrane</keyword>
<keyword evidence="3" id="KW-1185">Reference proteome</keyword>
<evidence type="ECO:0000313" key="2">
    <source>
        <dbReference type="EMBL" id="CAJ1390524.1"/>
    </source>
</evidence>
<dbReference type="EMBL" id="CAUJNA010002090">
    <property type="protein sequence ID" value="CAJ1390524.1"/>
    <property type="molecule type" value="Genomic_DNA"/>
</dbReference>
<dbReference type="Proteomes" id="UP001178507">
    <property type="component" value="Unassembled WGS sequence"/>
</dbReference>
<dbReference type="AlphaFoldDB" id="A0AA36IPK5"/>
<protein>
    <submittedName>
        <fullName evidence="2">Uncharacterized protein</fullName>
    </submittedName>
</protein>
<organism evidence="2 3">
    <name type="scientific">Effrenium voratum</name>
    <dbReference type="NCBI Taxonomy" id="2562239"/>
    <lineage>
        <taxon>Eukaryota</taxon>
        <taxon>Sar</taxon>
        <taxon>Alveolata</taxon>
        <taxon>Dinophyceae</taxon>
        <taxon>Suessiales</taxon>
        <taxon>Symbiodiniaceae</taxon>
        <taxon>Effrenium</taxon>
    </lineage>
</organism>
<keyword evidence="1" id="KW-0812">Transmembrane</keyword>
<evidence type="ECO:0000256" key="1">
    <source>
        <dbReference type="SAM" id="Phobius"/>
    </source>
</evidence>
<reference evidence="2" key="1">
    <citation type="submission" date="2023-08" db="EMBL/GenBank/DDBJ databases">
        <authorList>
            <person name="Chen Y."/>
            <person name="Shah S."/>
            <person name="Dougan E. K."/>
            <person name="Thang M."/>
            <person name="Chan C."/>
        </authorList>
    </citation>
    <scope>NUCLEOTIDE SEQUENCE</scope>
</reference>
<evidence type="ECO:0000313" key="3">
    <source>
        <dbReference type="Proteomes" id="UP001178507"/>
    </source>
</evidence>
<comment type="caution">
    <text evidence="2">The sequence shown here is derived from an EMBL/GenBank/DDBJ whole genome shotgun (WGS) entry which is preliminary data.</text>
</comment>
<accession>A0AA36IPK5</accession>
<feature type="transmembrane region" description="Helical" evidence="1">
    <location>
        <begin position="34"/>
        <end position="55"/>
    </location>
</feature>
<sequence>MPGKDVSAESEARYAALQQTRLEADGKARATQRLAMLAVVVALAAVLAVGGLLWFRPSAKPEGPSFPPDMEEIHPGWVSATVPVIVREEASKESKQLGILEANTRLYVQEVRGVRARIVEPMEGWVSCVSGNVQVLTVHEVDEELREVRQKLLAHQKTQRDLLAALEKAHQKGHMDPAITKEVKDVLKDETSAVNAMGV</sequence>
<keyword evidence="1" id="KW-1133">Transmembrane helix</keyword>
<name>A0AA36IPK5_9DINO</name>